<evidence type="ECO:0000256" key="3">
    <source>
        <dbReference type="ARBA" id="ARBA00022989"/>
    </source>
</evidence>
<feature type="transmembrane region" description="Helical" evidence="7">
    <location>
        <begin position="174"/>
        <end position="195"/>
    </location>
</feature>
<evidence type="ECO:0000259" key="8">
    <source>
        <dbReference type="Pfam" id="PF20684"/>
    </source>
</evidence>
<evidence type="ECO:0000313" key="9">
    <source>
        <dbReference type="EMBL" id="KUI66387.1"/>
    </source>
</evidence>
<feature type="transmembrane region" description="Helical" evidence="7">
    <location>
        <begin position="257"/>
        <end position="275"/>
    </location>
</feature>
<dbReference type="InterPro" id="IPR049326">
    <property type="entry name" value="Rhodopsin_dom_fungi"/>
</dbReference>
<evidence type="ECO:0000256" key="1">
    <source>
        <dbReference type="ARBA" id="ARBA00004141"/>
    </source>
</evidence>
<evidence type="ECO:0000256" key="4">
    <source>
        <dbReference type="ARBA" id="ARBA00023136"/>
    </source>
</evidence>
<dbReference type="Proteomes" id="UP000078559">
    <property type="component" value="Chromosome 2"/>
</dbReference>
<evidence type="ECO:0000256" key="2">
    <source>
        <dbReference type="ARBA" id="ARBA00022692"/>
    </source>
</evidence>
<feature type="transmembrane region" description="Helical" evidence="7">
    <location>
        <begin position="12"/>
        <end position="35"/>
    </location>
</feature>
<organism evidence="9 10">
    <name type="scientific">Cytospora mali</name>
    <name type="common">Apple Valsa canker fungus</name>
    <name type="synonym">Valsa mali</name>
    <dbReference type="NCBI Taxonomy" id="578113"/>
    <lineage>
        <taxon>Eukaryota</taxon>
        <taxon>Fungi</taxon>
        <taxon>Dikarya</taxon>
        <taxon>Ascomycota</taxon>
        <taxon>Pezizomycotina</taxon>
        <taxon>Sordariomycetes</taxon>
        <taxon>Sordariomycetidae</taxon>
        <taxon>Diaporthales</taxon>
        <taxon>Cytosporaceae</taxon>
        <taxon>Cytospora</taxon>
    </lineage>
</organism>
<dbReference type="Pfam" id="PF20684">
    <property type="entry name" value="Fung_rhodopsin"/>
    <property type="match status" value="1"/>
</dbReference>
<dbReference type="InterPro" id="IPR052337">
    <property type="entry name" value="SAT4-like"/>
</dbReference>
<feature type="transmembrane region" description="Helical" evidence="7">
    <location>
        <begin position="129"/>
        <end position="154"/>
    </location>
</feature>
<dbReference type="OrthoDB" id="5398388at2759"/>
<feature type="transmembrane region" description="Helical" evidence="7">
    <location>
        <begin position="47"/>
        <end position="72"/>
    </location>
</feature>
<dbReference type="PANTHER" id="PTHR33048">
    <property type="entry name" value="PTH11-LIKE INTEGRAL MEMBRANE PROTEIN (AFU_ORTHOLOGUE AFUA_5G11245)"/>
    <property type="match status" value="1"/>
</dbReference>
<keyword evidence="3 7" id="KW-1133">Transmembrane helix</keyword>
<evidence type="ECO:0000256" key="6">
    <source>
        <dbReference type="SAM" id="MobiDB-lite"/>
    </source>
</evidence>
<dbReference type="EMBL" id="CM003099">
    <property type="protein sequence ID" value="KUI66387.1"/>
    <property type="molecule type" value="Genomic_DNA"/>
</dbReference>
<evidence type="ECO:0000256" key="7">
    <source>
        <dbReference type="SAM" id="Phobius"/>
    </source>
</evidence>
<dbReference type="PANTHER" id="PTHR33048:SF47">
    <property type="entry name" value="INTEGRAL MEMBRANE PROTEIN-RELATED"/>
    <property type="match status" value="1"/>
</dbReference>
<feature type="transmembrane region" description="Helical" evidence="7">
    <location>
        <begin position="84"/>
        <end position="108"/>
    </location>
</feature>
<proteinExistence type="inferred from homology"/>
<name>A0A194VQX3_CYTMA</name>
<dbReference type="GO" id="GO:0016020">
    <property type="term" value="C:membrane"/>
    <property type="evidence" value="ECO:0007669"/>
    <property type="project" value="UniProtKB-SubCell"/>
</dbReference>
<sequence>MAWTPYVNSSFQVGIIVLCAVLGPVAPLLVGLRLWSRRILRSRPSWGDILIVISSLTLLGVWLPIIVLFAGGGGARWPLEERQIGFYVMRVECLVIASTFYLLSSYLCRASILCIYFELLRLQPKMEKIILTAGVWVLICGVVSMGVQLGVGIQDITFVLSDQGSDAVEAGPKWVVYGVLPDVLSCVCDFVVFALPLRALWGLQMHNRRRKIRLILTFAVGFIACGLSLVRVLAWKLPGYIGEAPEDPYLRRDAFEAFYPVEITFGILGACLPMLRPILHRKEYASRASGQSLAMGRVRTSGSHAALTHEGSQVEGSQIPLESVHKASADSFSREIDGMIQGTGSVRPPGLSGHQYGP</sequence>
<keyword evidence="2 7" id="KW-0812">Transmembrane</keyword>
<feature type="transmembrane region" description="Helical" evidence="7">
    <location>
        <begin position="215"/>
        <end position="237"/>
    </location>
</feature>
<accession>A0A194VQX3</accession>
<comment type="subcellular location">
    <subcellularLocation>
        <location evidence="1">Membrane</location>
        <topology evidence="1">Multi-pass membrane protein</topology>
    </subcellularLocation>
</comment>
<dbReference type="AlphaFoldDB" id="A0A194VQX3"/>
<feature type="domain" description="Rhodopsin" evidence="8">
    <location>
        <begin position="32"/>
        <end position="281"/>
    </location>
</feature>
<gene>
    <name evidence="9" type="ORF">VM1G_11397</name>
</gene>
<keyword evidence="10" id="KW-1185">Reference proteome</keyword>
<feature type="region of interest" description="Disordered" evidence="6">
    <location>
        <begin position="339"/>
        <end position="358"/>
    </location>
</feature>
<evidence type="ECO:0000313" key="10">
    <source>
        <dbReference type="Proteomes" id="UP000078559"/>
    </source>
</evidence>
<protein>
    <recommendedName>
        <fullName evidence="8">Rhodopsin domain-containing protein</fullName>
    </recommendedName>
</protein>
<evidence type="ECO:0000256" key="5">
    <source>
        <dbReference type="ARBA" id="ARBA00038359"/>
    </source>
</evidence>
<comment type="similarity">
    <text evidence="5">Belongs to the SAT4 family.</text>
</comment>
<keyword evidence="4 7" id="KW-0472">Membrane</keyword>
<reference evidence="9" key="1">
    <citation type="submission" date="2014-12" db="EMBL/GenBank/DDBJ databases">
        <title>Genome Sequence of Valsa Canker Pathogens Uncovers a Specific Adaption of Colonization on Woody Bark.</title>
        <authorList>
            <person name="Yin Z."/>
            <person name="Liu H."/>
            <person name="Gao X."/>
            <person name="Li Z."/>
            <person name="Song N."/>
            <person name="Ke X."/>
            <person name="Dai Q."/>
            <person name="Wu Y."/>
            <person name="Sun Y."/>
            <person name="Xu J.-R."/>
            <person name="Kang Z.K."/>
            <person name="Wang L."/>
            <person name="Huang L."/>
        </authorList>
    </citation>
    <scope>NUCLEOTIDE SEQUENCE [LARGE SCALE GENOMIC DNA]</scope>
    <source>
        <strain evidence="9">03-8</strain>
    </source>
</reference>